<accession>A0ABQ4KIU5</accession>
<reference evidence="10 11" key="1">
    <citation type="submission" date="2021-03" db="EMBL/GenBank/DDBJ databases">
        <title>Antimicrobial resistance genes in bacteria isolated from Japanese honey, and their potential for conferring macrolide and lincosamide resistance in the American foulbrood pathogen Paenibacillus larvae.</title>
        <authorList>
            <person name="Okamoto M."/>
            <person name="Kumagai M."/>
            <person name="Kanamori H."/>
            <person name="Takamatsu D."/>
        </authorList>
    </citation>
    <scope>NUCLEOTIDE SEQUENCE [LARGE SCALE GENOMIC DNA]</scope>
    <source>
        <strain evidence="10 11">J8TS2</strain>
    </source>
</reference>
<keyword evidence="4" id="KW-0378">Hydrolase</keyword>
<evidence type="ECO:0000256" key="2">
    <source>
        <dbReference type="ARBA" id="ARBA00022670"/>
    </source>
</evidence>
<feature type="domain" description="NlpC/P60" evidence="9">
    <location>
        <begin position="299"/>
        <end position="426"/>
    </location>
</feature>
<dbReference type="InterPro" id="IPR057309">
    <property type="entry name" value="PcsB_CC"/>
</dbReference>
<evidence type="ECO:0000256" key="5">
    <source>
        <dbReference type="ARBA" id="ARBA00022807"/>
    </source>
</evidence>
<dbReference type="Gene3D" id="6.10.250.3150">
    <property type="match status" value="1"/>
</dbReference>
<feature type="compositionally biased region" description="Polar residues" evidence="7">
    <location>
        <begin position="289"/>
        <end position="298"/>
    </location>
</feature>
<name>A0ABQ4KIU5_9BACI</name>
<gene>
    <name evidence="10" type="primary">cwlO</name>
    <name evidence="10" type="ORF">J8TS2_22040</name>
</gene>
<proteinExistence type="inferred from homology"/>
<keyword evidence="5" id="KW-0788">Thiol protease</keyword>
<keyword evidence="11" id="KW-1185">Reference proteome</keyword>
<comment type="similarity">
    <text evidence="1">Belongs to the peptidase C40 family.</text>
</comment>
<dbReference type="EMBL" id="BORB01000016">
    <property type="protein sequence ID" value="GIN57885.1"/>
    <property type="molecule type" value="Genomic_DNA"/>
</dbReference>
<protein>
    <submittedName>
        <fullName evidence="10">Peptidoglycan DL-endopeptidase CwlO</fullName>
    </submittedName>
</protein>
<dbReference type="Proteomes" id="UP000679950">
    <property type="component" value="Unassembled WGS sequence"/>
</dbReference>
<evidence type="ECO:0000256" key="4">
    <source>
        <dbReference type="ARBA" id="ARBA00022801"/>
    </source>
</evidence>
<comment type="caution">
    <text evidence="10">The sequence shown here is derived from an EMBL/GenBank/DDBJ whole genome shotgun (WGS) entry which is preliminary data.</text>
</comment>
<organism evidence="10 11">
    <name type="scientific">Lederbergia ruris</name>
    <dbReference type="NCBI Taxonomy" id="217495"/>
    <lineage>
        <taxon>Bacteria</taxon>
        <taxon>Bacillati</taxon>
        <taxon>Bacillota</taxon>
        <taxon>Bacilli</taxon>
        <taxon>Bacillales</taxon>
        <taxon>Bacillaceae</taxon>
        <taxon>Lederbergia</taxon>
    </lineage>
</organism>
<evidence type="ECO:0000259" key="9">
    <source>
        <dbReference type="PROSITE" id="PS51935"/>
    </source>
</evidence>
<dbReference type="PROSITE" id="PS51935">
    <property type="entry name" value="NLPC_P60"/>
    <property type="match status" value="1"/>
</dbReference>
<sequence>MKKKLLSICLTSVIGASVLFSTFSSSAVYANEELDQKIEKKKEEISTLQQREEEMKELVEKLDAKVEETNAKIKDREKDVAKTKDEVKALEEKIADVKKKIEARYKMLEKRARSIQQSGNGVTTYIDVLLGAESFGDFVDRTVTLAKIVDADKSILDQQKEDIKTLEDSQAQLNDKLAKIQTELKEIEGLKEELTYQINDKKSMLAAAKQQQNSANADLVDLENQKSIWLDKEKEKQQKAEAQKQIAKETTEKKESSSEKSSEGKTTSTTSTTSAASTTAVKEEKADTTPATPVSKQGSGAIETAISTGSSIVGNSPYKWGGGRTSADIKNRLFDCSSFVHWAYASAGVNLGWSTSELVNQGRAVSASEMKRGDLVFFDTYKTNGHVGIYLGNGTFLNDNSSHGVSIDSMSNSYWKSHFSGVVRRVVE</sequence>
<dbReference type="Pfam" id="PF00877">
    <property type="entry name" value="NLPC_P60"/>
    <property type="match status" value="1"/>
</dbReference>
<evidence type="ECO:0000313" key="11">
    <source>
        <dbReference type="Proteomes" id="UP000679950"/>
    </source>
</evidence>
<dbReference type="PANTHER" id="PTHR47053">
    <property type="entry name" value="MUREIN DD-ENDOPEPTIDASE MEPH-RELATED"/>
    <property type="match status" value="1"/>
</dbReference>
<evidence type="ECO:0000256" key="6">
    <source>
        <dbReference type="SAM" id="Coils"/>
    </source>
</evidence>
<dbReference type="Gene3D" id="3.90.1720.10">
    <property type="entry name" value="endopeptidase domain like (from Nostoc punctiforme)"/>
    <property type="match status" value="1"/>
</dbReference>
<keyword evidence="6" id="KW-0175">Coiled coil</keyword>
<dbReference type="PANTHER" id="PTHR47053:SF1">
    <property type="entry name" value="MUREIN DD-ENDOPEPTIDASE MEPH-RELATED"/>
    <property type="match status" value="1"/>
</dbReference>
<feature type="region of interest" description="Disordered" evidence="7">
    <location>
        <begin position="234"/>
        <end position="300"/>
    </location>
</feature>
<evidence type="ECO:0000256" key="8">
    <source>
        <dbReference type="SAM" id="SignalP"/>
    </source>
</evidence>
<evidence type="ECO:0000256" key="1">
    <source>
        <dbReference type="ARBA" id="ARBA00007074"/>
    </source>
</evidence>
<feature type="chain" id="PRO_5045473588" evidence="8">
    <location>
        <begin position="31"/>
        <end position="428"/>
    </location>
</feature>
<dbReference type="InterPro" id="IPR038765">
    <property type="entry name" value="Papain-like_cys_pep_sf"/>
</dbReference>
<feature type="signal peptide" evidence="8">
    <location>
        <begin position="1"/>
        <end position="30"/>
    </location>
</feature>
<dbReference type="SUPFAM" id="SSF54001">
    <property type="entry name" value="Cysteine proteinases"/>
    <property type="match status" value="1"/>
</dbReference>
<dbReference type="InterPro" id="IPR000064">
    <property type="entry name" value="NLP_P60_dom"/>
</dbReference>
<keyword evidence="2" id="KW-0645">Protease</keyword>
<evidence type="ECO:0000313" key="10">
    <source>
        <dbReference type="EMBL" id="GIN57885.1"/>
    </source>
</evidence>
<dbReference type="InterPro" id="IPR051202">
    <property type="entry name" value="Peptidase_C40"/>
</dbReference>
<evidence type="ECO:0000256" key="7">
    <source>
        <dbReference type="SAM" id="MobiDB-lite"/>
    </source>
</evidence>
<dbReference type="Pfam" id="PF24568">
    <property type="entry name" value="CC_PcsB"/>
    <property type="match status" value="1"/>
</dbReference>
<feature type="compositionally biased region" description="Low complexity" evidence="7">
    <location>
        <begin position="264"/>
        <end position="280"/>
    </location>
</feature>
<feature type="coiled-coil region" evidence="6">
    <location>
        <begin position="31"/>
        <end position="118"/>
    </location>
</feature>
<feature type="compositionally biased region" description="Basic and acidic residues" evidence="7">
    <location>
        <begin position="234"/>
        <end position="263"/>
    </location>
</feature>
<evidence type="ECO:0000256" key="3">
    <source>
        <dbReference type="ARBA" id="ARBA00022729"/>
    </source>
</evidence>
<keyword evidence="3 8" id="KW-0732">Signal</keyword>
<dbReference type="RefSeq" id="WP_212966316.1">
    <property type="nucleotide sequence ID" value="NZ_BORB01000016.1"/>
</dbReference>